<dbReference type="EMBL" id="QGKW02001988">
    <property type="protein sequence ID" value="KAF2552178.1"/>
    <property type="molecule type" value="Genomic_DNA"/>
</dbReference>
<organism evidence="2">
    <name type="scientific">Brassica cretica</name>
    <name type="common">Mustard</name>
    <dbReference type="NCBI Taxonomy" id="69181"/>
    <lineage>
        <taxon>Eukaryota</taxon>
        <taxon>Viridiplantae</taxon>
        <taxon>Streptophyta</taxon>
        <taxon>Embryophyta</taxon>
        <taxon>Tracheophyta</taxon>
        <taxon>Spermatophyta</taxon>
        <taxon>Magnoliopsida</taxon>
        <taxon>eudicotyledons</taxon>
        <taxon>Gunneridae</taxon>
        <taxon>Pentapetalae</taxon>
        <taxon>rosids</taxon>
        <taxon>malvids</taxon>
        <taxon>Brassicales</taxon>
        <taxon>Brassicaceae</taxon>
        <taxon>Brassiceae</taxon>
        <taxon>Brassica</taxon>
    </lineage>
</organism>
<evidence type="ECO:0000313" key="3">
    <source>
        <dbReference type="EMBL" id="KAF2552178.1"/>
    </source>
</evidence>
<dbReference type="Proteomes" id="UP000712281">
    <property type="component" value="Unassembled WGS sequence"/>
</dbReference>
<gene>
    <name evidence="3" type="ORF">F2Q68_00033996</name>
    <name evidence="2" type="ORF">F2Q70_00029583</name>
</gene>
<feature type="compositionally biased region" description="Polar residues" evidence="1">
    <location>
        <begin position="1"/>
        <end position="11"/>
    </location>
</feature>
<accession>A0A8S9FKH4</accession>
<evidence type="ECO:0000256" key="1">
    <source>
        <dbReference type="SAM" id="MobiDB-lite"/>
    </source>
</evidence>
<dbReference type="EMBL" id="QGKY02002305">
    <property type="protein sequence ID" value="KAF2533499.1"/>
    <property type="molecule type" value="Genomic_DNA"/>
</dbReference>
<feature type="region of interest" description="Disordered" evidence="1">
    <location>
        <begin position="1"/>
        <end position="66"/>
    </location>
</feature>
<dbReference type="AlphaFoldDB" id="A0A8S9FKH4"/>
<protein>
    <submittedName>
        <fullName evidence="2">Uncharacterized protein</fullName>
    </submittedName>
</protein>
<sequence length="128" mass="13965">MSISKNNQISRIAQAVRGVHSDDESDRDETRVSSIRSQKRELREWHEGSMVGPTRQMEELDGMIGPTRPFGELDIVVGPTRPFDELDGVIGPTCQMGELNNVVSPTPPFGELDGAFFSKTGITSATGC</sequence>
<feature type="compositionally biased region" description="Basic and acidic residues" evidence="1">
    <location>
        <begin position="38"/>
        <end position="47"/>
    </location>
</feature>
<comment type="caution">
    <text evidence="2">The sequence shown here is derived from an EMBL/GenBank/DDBJ whole genome shotgun (WGS) entry which is preliminary data.</text>
</comment>
<name>A0A8S9FKH4_BRACR</name>
<proteinExistence type="predicted"/>
<reference evidence="2" key="1">
    <citation type="submission" date="2019-12" db="EMBL/GenBank/DDBJ databases">
        <title>Genome sequencing and annotation of Brassica cretica.</title>
        <authorList>
            <person name="Studholme D.J."/>
            <person name="Sarris P.F."/>
        </authorList>
    </citation>
    <scope>NUCLEOTIDE SEQUENCE</scope>
    <source>
        <strain evidence="3">PFS-001/15</strain>
        <strain evidence="2">PFS-102/07</strain>
        <tissue evidence="2">Leaf</tissue>
    </source>
</reference>
<evidence type="ECO:0000313" key="2">
    <source>
        <dbReference type="EMBL" id="KAF2533499.1"/>
    </source>
</evidence>